<protein>
    <recommendedName>
        <fullName evidence="3">Peptidylprolyl isomerase</fullName>
    </recommendedName>
</protein>
<organism evidence="2">
    <name type="scientific">uncultured crenarchaeote DeepAnt-EC39</name>
    <dbReference type="NCBI Taxonomy" id="247023"/>
    <lineage>
        <taxon>Archaea</taxon>
        <taxon>Thermoproteota</taxon>
        <taxon>environmental samples</taxon>
    </lineage>
</organism>
<dbReference type="AlphaFoldDB" id="Q6W3A4"/>
<proteinExistence type="predicted"/>
<evidence type="ECO:0008006" key="3">
    <source>
        <dbReference type="Google" id="ProtNLM"/>
    </source>
</evidence>
<sequence>MRYLLLSVLVVCMIGIMIPVNFANAWHVCDNPDAQNLLTDMEKRHLIYDKFLVDPDVDIAKKFLQCFEQNPSMIHDKGLLSHTSADVFHQAEFLYLVARSYDIVGDTDNGIYYYNQIKNDEYAYKYSSISTRTDRYLCWLYMDINEYSKALSITSVFADKCRAAAESALESNPEQQTQQQSKGGGCLIATAAFGSEMAPQVQFLRELRDNIILQTQSGTSFMTGFNQFYYSFSPAVADYERENPVFKEAVKLTLTPLLTSLTLLQYTDIDSESEMLGYGIGVILLNIGMYFVAPAVLIMTVRKRI</sequence>
<name>Q6W3A4_9CREN</name>
<dbReference type="NCBIfam" id="NF041770">
    <property type="entry name" value="CFI_box_CTERM"/>
    <property type="match status" value="1"/>
</dbReference>
<keyword evidence="1" id="KW-1133">Transmembrane helix</keyword>
<keyword evidence="1" id="KW-0472">Membrane</keyword>
<keyword evidence="1" id="KW-0812">Transmembrane</keyword>
<dbReference type="EMBL" id="AY316120">
    <property type="protein sequence ID" value="AAR24466.1"/>
    <property type="molecule type" value="Genomic_DNA"/>
</dbReference>
<evidence type="ECO:0000313" key="2">
    <source>
        <dbReference type="EMBL" id="AAR24466.1"/>
    </source>
</evidence>
<evidence type="ECO:0000256" key="1">
    <source>
        <dbReference type="SAM" id="Phobius"/>
    </source>
</evidence>
<accession>Q6W3A4</accession>
<dbReference type="InterPro" id="IPR049886">
    <property type="entry name" value="CFI_box_CTERM_dom"/>
</dbReference>
<feature type="transmembrane region" description="Helical" evidence="1">
    <location>
        <begin position="275"/>
        <end position="301"/>
    </location>
</feature>
<reference evidence="2" key="1">
    <citation type="journal article" date="2004" name="Environ. Microbiol.">
        <title>Comparative analysis of a genome fragment of an uncultivated mesopelagic crenarchaeote reveals multiple horizontal gene transfers.</title>
        <authorList>
            <person name="Lopez-Garcia P."/>
            <person name="Brochier C."/>
            <person name="Moreira D."/>
            <person name="Rodriguez-Valera F."/>
        </authorList>
    </citation>
    <scope>NUCLEOTIDE SEQUENCE</scope>
</reference>